<dbReference type="OrthoDB" id="6554712at2"/>
<evidence type="ECO:0000256" key="5">
    <source>
        <dbReference type="ARBA" id="ARBA00022692"/>
    </source>
</evidence>
<dbReference type="Pfam" id="PF13953">
    <property type="entry name" value="PapC_C"/>
    <property type="match status" value="1"/>
</dbReference>
<keyword evidence="3 9" id="KW-0813">Transport</keyword>
<evidence type="ECO:0000256" key="6">
    <source>
        <dbReference type="ARBA" id="ARBA00022729"/>
    </source>
</evidence>
<dbReference type="PATRIC" id="fig|1424334.3.peg.3762"/>
<proteinExistence type="inferred from homology"/>
<dbReference type="FunFam" id="2.60.40.3110:FF:000001">
    <property type="entry name" value="Putative fimbrial outer membrane usher"/>
    <property type="match status" value="1"/>
</dbReference>
<keyword evidence="5 9" id="KW-0812">Transmembrane</keyword>
<dbReference type="GO" id="GO:0009279">
    <property type="term" value="C:cell outer membrane"/>
    <property type="evidence" value="ECO:0007669"/>
    <property type="project" value="UniProtKB-SubCell"/>
</dbReference>
<evidence type="ECO:0000256" key="1">
    <source>
        <dbReference type="ARBA" id="ARBA00004571"/>
    </source>
</evidence>
<keyword evidence="4" id="KW-1134">Transmembrane beta strand</keyword>
<gene>
    <name evidence="13" type="ORF">W822_18725</name>
</gene>
<evidence type="ECO:0000256" key="10">
    <source>
        <dbReference type="SAM" id="SignalP"/>
    </source>
</evidence>
<dbReference type="HOGENOM" id="CLU_009120_1_0_4"/>
<organism evidence="13 14">
    <name type="scientific">Advenella kashmirensis W13003</name>
    <dbReference type="NCBI Taxonomy" id="1424334"/>
    <lineage>
        <taxon>Bacteria</taxon>
        <taxon>Pseudomonadati</taxon>
        <taxon>Pseudomonadota</taxon>
        <taxon>Betaproteobacteria</taxon>
        <taxon>Burkholderiales</taxon>
        <taxon>Alcaligenaceae</taxon>
    </lineage>
</organism>
<evidence type="ECO:0000313" key="13">
    <source>
        <dbReference type="EMBL" id="ETF01293.1"/>
    </source>
</evidence>
<dbReference type="InterPro" id="IPR018030">
    <property type="entry name" value="Fimbrial_membr_usher_CS"/>
</dbReference>
<feature type="domain" description="PapC N-terminal" evidence="12">
    <location>
        <begin position="33"/>
        <end position="182"/>
    </location>
</feature>
<dbReference type="PANTHER" id="PTHR30451:SF20">
    <property type="entry name" value="FIMBRIAE USHER"/>
    <property type="match status" value="1"/>
</dbReference>
<dbReference type="STRING" id="1424334.W822_18725"/>
<dbReference type="Proteomes" id="UP000018733">
    <property type="component" value="Unassembled WGS sequence"/>
</dbReference>
<comment type="subcellular location">
    <subcellularLocation>
        <location evidence="1 9">Cell outer membrane</location>
        <topology evidence="1 9">Multi-pass membrane protein</topology>
    </subcellularLocation>
</comment>
<dbReference type="InterPro" id="IPR037224">
    <property type="entry name" value="PapC_N_sf"/>
</dbReference>
<dbReference type="RefSeq" id="WP_024006677.1">
    <property type="nucleotide sequence ID" value="NZ_KI650981.1"/>
</dbReference>
<reference evidence="13 14" key="1">
    <citation type="journal article" date="2014" name="Genome Announc.">
        <title>Draft Genome Sequence of Advenella kashmirensis Strain W13003, a Polycyclic Aromatic Hydrocarbon-Degrading Bacterium.</title>
        <authorList>
            <person name="Wang X."/>
            <person name="Jin D."/>
            <person name="Zhou L."/>
            <person name="Wu L."/>
            <person name="An W."/>
            <person name="Zhao L."/>
        </authorList>
    </citation>
    <scope>NUCLEOTIDE SEQUENCE [LARGE SCALE GENOMIC DNA]</scope>
    <source>
        <strain evidence="13 14">W13003</strain>
    </source>
</reference>
<feature type="signal peptide" evidence="10">
    <location>
        <begin position="1"/>
        <end position="28"/>
    </location>
</feature>
<dbReference type="SUPFAM" id="SSF141729">
    <property type="entry name" value="FimD N-terminal domain-like"/>
    <property type="match status" value="1"/>
</dbReference>
<evidence type="ECO:0000313" key="14">
    <source>
        <dbReference type="Proteomes" id="UP000018733"/>
    </source>
</evidence>
<keyword evidence="14" id="KW-1185">Reference proteome</keyword>
<dbReference type="InterPro" id="IPR000015">
    <property type="entry name" value="Fimb_usher"/>
</dbReference>
<keyword evidence="8 9" id="KW-0998">Cell outer membrane</keyword>
<accession>V8QPM7</accession>
<evidence type="ECO:0000259" key="11">
    <source>
        <dbReference type="Pfam" id="PF13953"/>
    </source>
</evidence>
<dbReference type="Pfam" id="PF00577">
    <property type="entry name" value="Usher"/>
    <property type="match status" value="1"/>
</dbReference>
<keyword evidence="6 10" id="KW-0732">Signal</keyword>
<keyword evidence="9" id="KW-1029">Fimbrium biogenesis</keyword>
<dbReference type="InterPro" id="IPR025885">
    <property type="entry name" value="PapC_N"/>
</dbReference>
<dbReference type="GO" id="GO:0015473">
    <property type="term" value="F:fimbrial usher porin activity"/>
    <property type="evidence" value="ECO:0007669"/>
    <property type="project" value="InterPro"/>
</dbReference>
<keyword evidence="7 9" id="KW-0472">Membrane</keyword>
<feature type="chain" id="PRO_5004771694" evidence="10">
    <location>
        <begin position="29"/>
        <end position="850"/>
    </location>
</feature>
<dbReference type="Gene3D" id="2.60.40.2070">
    <property type="match status" value="1"/>
</dbReference>
<evidence type="ECO:0000256" key="2">
    <source>
        <dbReference type="ARBA" id="ARBA00008064"/>
    </source>
</evidence>
<protein>
    <submittedName>
        <fullName evidence="13">Fimbrial outer membrane usher protein</fullName>
    </submittedName>
</protein>
<sequence length="850" mass="92999">MCRYSSKQSATTVLAGILLSLPLSPAAAEQRVEFDAAFLRGSSAHGLDVSRFAQQNPVPPGEYESDIYVNNAWKGKMRLRFREPHPGATTVLCMNEALLGILDLDTSRFSLDSVSSQDDKKDSLCLSSADAIPQARFNYRLDEFRLDVDIAQAYVRQRPRGYINPDNWQTGVPTAFLNYDYNFYQTTFRDWNQTNHSRFLNLNGGANLGNWHYRHQGSYNWGTTTSYYDGDDRRSRYRAYTNYLQRDIPFLNSQIMAGDFATNSVLFDSMSLRGVQLFSDDRMLPDSARGFAPAVRGMAHSNALVTIRQNANVIYETTVPPGPFEINDLYPSSYGGDLHVTVTEANGSAQSFTVPFNTLARLLRPGRLKYQIAAGRLRFGQTTLKNKVMQTSLQYGMTNWLTVNAGFNVSSRFRSILLGGAFNTALGAFGLDLISSRSAPRYGERASGLTWRATYSNYFASTKSNIALTATRYSAKGYDSILSATLHDNPDILTRRYWYLAERQKNQWQLTLNQPFPDRWGSAYLTAYATDYWNRSGRDTTVQAGYSNSYKNISYTLSFSRSRDYYTSKTSNNVFLSFSIPLGKSGTHSLTAQAGSRSDDGSYVSSMLAGTFGNNNAYAYSLTASHDSGTTSGSMSGSYRSSYGLLSASAGIGGGYRQLGMSASGAVIAHPKGISFSEQVGNTFAIISAPGAEGASVASGGNARLDADGLAVVSYLNPYQINTVGVDPLGAGGNVDFEATSYQVIPRANNAMLIELKTKTGAGVLFQITLPDGSYPPLGTDVLDEEGNAVGFVAQQGYVFARGPKATGILLLRWGTVASAQCKAPYTFDPSSLSGRQSRDKLVKVKIQCQ</sequence>
<dbReference type="PANTHER" id="PTHR30451">
    <property type="entry name" value="OUTER MEMBRANE USHER PROTEIN"/>
    <property type="match status" value="1"/>
</dbReference>
<dbReference type="PROSITE" id="PS01151">
    <property type="entry name" value="FIMBRIAL_USHER"/>
    <property type="match status" value="1"/>
</dbReference>
<comment type="similarity">
    <text evidence="2 9">Belongs to the fimbrial export usher family.</text>
</comment>
<dbReference type="EMBL" id="AYXT01000012">
    <property type="protein sequence ID" value="ETF01293.1"/>
    <property type="molecule type" value="Genomic_DNA"/>
</dbReference>
<dbReference type="GO" id="GO:0009297">
    <property type="term" value="P:pilus assembly"/>
    <property type="evidence" value="ECO:0007669"/>
    <property type="project" value="InterPro"/>
</dbReference>
<dbReference type="InterPro" id="IPR025949">
    <property type="entry name" value="PapC-like_C"/>
</dbReference>
<evidence type="ECO:0000256" key="3">
    <source>
        <dbReference type="ARBA" id="ARBA00022448"/>
    </source>
</evidence>
<dbReference type="Pfam" id="PF13954">
    <property type="entry name" value="PapC_N"/>
    <property type="match status" value="1"/>
</dbReference>
<dbReference type="InterPro" id="IPR042186">
    <property type="entry name" value="FimD_plug_dom"/>
</dbReference>
<feature type="domain" description="PapC-like C-terminal" evidence="11">
    <location>
        <begin position="765"/>
        <end position="829"/>
    </location>
</feature>
<dbReference type="AlphaFoldDB" id="V8QPM7"/>
<evidence type="ECO:0000256" key="7">
    <source>
        <dbReference type="ARBA" id="ARBA00023136"/>
    </source>
</evidence>
<dbReference type="eggNOG" id="COG3188">
    <property type="taxonomic scope" value="Bacteria"/>
</dbReference>
<dbReference type="InterPro" id="IPR043142">
    <property type="entry name" value="PapC-like_C_sf"/>
</dbReference>
<dbReference type="Gene3D" id="2.60.40.2610">
    <property type="entry name" value="Outer membrane usher protein FimD, plug domain"/>
    <property type="match status" value="1"/>
</dbReference>
<comment type="caution">
    <text evidence="13">The sequence shown here is derived from an EMBL/GenBank/DDBJ whole genome shotgun (WGS) entry which is preliminary data.</text>
</comment>
<evidence type="ECO:0000256" key="4">
    <source>
        <dbReference type="ARBA" id="ARBA00022452"/>
    </source>
</evidence>
<name>V8QPM7_9BURK</name>
<evidence type="ECO:0000256" key="8">
    <source>
        <dbReference type="ARBA" id="ARBA00023237"/>
    </source>
</evidence>
<dbReference type="Gene3D" id="2.60.40.3110">
    <property type="match status" value="1"/>
</dbReference>
<dbReference type="Gene3D" id="3.10.20.410">
    <property type="match status" value="1"/>
</dbReference>
<evidence type="ECO:0000256" key="9">
    <source>
        <dbReference type="RuleBase" id="RU003884"/>
    </source>
</evidence>
<evidence type="ECO:0000259" key="12">
    <source>
        <dbReference type="Pfam" id="PF13954"/>
    </source>
</evidence>